<dbReference type="AlphaFoldDB" id="G9ELW8"/>
<proteinExistence type="predicted"/>
<reference evidence="3 4" key="1">
    <citation type="journal article" date="2011" name="BMC Genomics">
        <title>Insight into cross-talk between intra-amoebal pathogens.</title>
        <authorList>
            <person name="Gimenez G."/>
            <person name="Bertelli C."/>
            <person name="Moliner C."/>
            <person name="Robert C."/>
            <person name="Raoult D."/>
            <person name="Fournier P.E."/>
            <person name="Greub G."/>
        </authorList>
    </citation>
    <scope>NUCLEOTIDE SEQUENCE [LARGE SCALE GENOMIC DNA]</scope>
    <source>
        <strain evidence="3 4">LLAP12</strain>
    </source>
</reference>
<feature type="compositionally biased region" description="Low complexity" evidence="2">
    <location>
        <begin position="152"/>
        <end position="166"/>
    </location>
</feature>
<accession>G9ELW8</accession>
<evidence type="ECO:0000313" key="3">
    <source>
        <dbReference type="EMBL" id="EHL31568.1"/>
    </source>
</evidence>
<evidence type="ECO:0000313" key="4">
    <source>
        <dbReference type="Proteomes" id="UP000002770"/>
    </source>
</evidence>
<keyword evidence="1" id="KW-0175">Coiled coil</keyword>
<dbReference type="EMBL" id="JH413811">
    <property type="protein sequence ID" value="EHL31568.1"/>
    <property type="molecule type" value="Genomic_DNA"/>
</dbReference>
<keyword evidence="4" id="KW-1185">Reference proteome</keyword>
<dbReference type="Proteomes" id="UP000002770">
    <property type="component" value="Unassembled WGS sequence"/>
</dbReference>
<evidence type="ECO:0000256" key="1">
    <source>
        <dbReference type="SAM" id="Coils"/>
    </source>
</evidence>
<dbReference type="eggNOG" id="ENOG5031E9S">
    <property type="taxonomic scope" value="Bacteria"/>
</dbReference>
<organism evidence="3 4">
    <name type="scientific">Legionella drancourtii LLAP12</name>
    <dbReference type="NCBI Taxonomy" id="658187"/>
    <lineage>
        <taxon>Bacteria</taxon>
        <taxon>Pseudomonadati</taxon>
        <taxon>Pseudomonadota</taxon>
        <taxon>Gammaproteobacteria</taxon>
        <taxon>Legionellales</taxon>
        <taxon>Legionellaceae</taxon>
        <taxon>Legionella</taxon>
    </lineage>
</organism>
<sequence>MAANTNSNEIVNKIKNNPAPVILEQKELSSEIRNKIKSNPASAMLEQKELSEATIGILGSYLRGLRMSRGVLNKFDEKEQNAQIVRELKYISEHNYLLFLVLTRQYDRIHEIFFDKDLFARELALIAEIKREEARTAAKVQQQTPFFDPLKPQTTTTNTPTASSSYTPRDYSPFFTQGVTNMDLYRYYEQEYRRVSYAHYTAQTQVLDTAYHGRAARMMRAIDSLDENFERHHSIRREIKQMRQRYTEERDAIMSRSIARQDVHAAKKQYEDLLKLDQKYEKAFATVLEKNQNEPGFAEIYKEELEETQRYKEELESNDEVYAEKLAEITPHLERTNQAAKANIEENLNALIGDIGELPIDLLNKGQQQELNRAVSRLTALKEQVKDADSLEQKEELLAKCSQEVEIIKRIAYPLMTGQLKQQFEKDVDMFQKIAKDQDTLGLNAAPFQEDIVEAVAQAHAIDEIAEYELGAEIPKESLVNAQNSNLGHKIHGANHDIANQSSIEAQRRLKLSLHSSRDVAKNPDSSMDEKMNVINTTLARIATKLEGIGSEEELSDEDNMIISEINAQIREVTEYKNFEDLPRELIQSLSNNFDKLAANHEFFEEIKEKFAIVSELMQNSDEYSARQSVHI</sequence>
<feature type="region of interest" description="Disordered" evidence="2">
    <location>
        <begin position="147"/>
        <end position="166"/>
    </location>
</feature>
<dbReference type="STRING" id="658187.LDG_6228"/>
<dbReference type="RefSeq" id="WP_006870165.1">
    <property type="nucleotide sequence ID" value="NZ_JH413811.1"/>
</dbReference>
<gene>
    <name evidence="3" type="ORF">LDG_6228</name>
</gene>
<dbReference type="OrthoDB" id="5654253at2"/>
<name>G9ELW8_9GAMM</name>
<evidence type="ECO:0000256" key="2">
    <source>
        <dbReference type="SAM" id="MobiDB-lite"/>
    </source>
</evidence>
<feature type="coiled-coil region" evidence="1">
    <location>
        <begin position="364"/>
        <end position="411"/>
    </location>
</feature>
<dbReference type="InParanoid" id="G9ELW8"/>
<protein>
    <submittedName>
        <fullName evidence="3">Uncharacterized protein</fullName>
    </submittedName>
</protein>
<dbReference type="HOGENOM" id="CLU_432636_0_0_6"/>